<protein>
    <recommendedName>
        <fullName evidence="1">DWNN domain-containing protein</fullName>
    </recommendedName>
</protein>
<evidence type="ECO:0000259" key="1">
    <source>
        <dbReference type="SMART" id="SM01180"/>
    </source>
</evidence>
<dbReference type="Gene3D" id="3.10.20.90">
    <property type="entry name" value="Phosphatidylinositol 3-kinase Catalytic Subunit, Chain A, domain 1"/>
    <property type="match status" value="1"/>
</dbReference>
<dbReference type="InterPro" id="IPR014891">
    <property type="entry name" value="DWNN_domain"/>
</dbReference>
<dbReference type="SMART" id="SM01180">
    <property type="entry name" value="DWNN"/>
    <property type="match status" value="1"/>
</dbReference>
<sequence length="67" mass="7460">MGVVYYQYKSEKEICSMPVPHAFISVSELKQLILTSGKHGHGRTHGRAREDIIIFNAHSGEGSFNAK</sequence>
<dbReference type="EMBL" id="EU972623">
    <property type="protein sequence ID" value="ACG44741.1"/>
    <property type="molecule type" value="mRNA"/>
</dbReference>
<proteinExistence type="evidence at transcript level"/>
<dbReference type="AlphaFoldDB" id="B6U5V8"/>
<name>B6U5V8_MAIZE</name>
<evidence type="ECO:0000313" key="2">
    <source>
        <dbReference type="EMBL" id="ACG44741.1"/>
    </source>
</evidence>
<dbReference type="Pfam" id="PF08783">
    <property type="entry name" value="DWNN"/>
    <property type="match status" value="1"/>
</dbReference>
<organism evidence="2">
    <name type="scientific">Zea mays</name>
    <name type="common">Maize</name>
    <dbReference type="NCBI Taxonomy" id="4577"/>
    <lineage>
        <taxon>Eukaryota</taxon>
        <taxon>Viridiplantae</taxon>
        <taxon>Streptophyta</taxon>
        <taxon>Embryophyta</taxon>
        <taxon>Tracheophyta</taxon>
        <taxon>Spermatophyta</taxon>
        <taxon>Magnoliopsida</taxon>
        <taxon>Liliopsida</taxon>
        <taxon>Poales</taxon>
        <taxon>Poaceae</taxon>
        <taxon>PACMAD clade</taxon>
        <taxon>Panicoideae</taxon>
        <taxon>Andropogonodae</taxon>
        <taxon>Andropogoneae</taxon>
        <taxon>Tripsacinae</taxon>
        <taxon>Zea</taxon>
    </lineage>
</organism>
<accession>B6U5V8</accession>
<dbReference type="GO" id="GO:0008270">
    <property type="term" value="F:zinc ion binding"/>
    <property type="evidence" value="ECO:0007669"/>
    <property type="project" value="InterPro"/>
</dbReference>
<feature type="domain" description="DWNN" evidence="1">
    <location>
        <begin position="4"/>
        <end position="67"/>
    </location>
</feature>
<reference evidence="2" key="1">
    <citation type="journal article" date="2009" name="Plant Mol. Biol.">
        <title>Insights into corn genes derived from large-scale cDNA sequencing.</title>
        <authorList>
            <person name="Alexandrov N.N."/>
            <person name="Brover V.V."/>
            <person name="Freidin S."/>
            <person name="Troukhan M.E."/>
            <person name="Tatarinova T.V."/>
            <person name="Zhang H."/>
            <person name="Swaller T.J."/>
            <person name="Lu Y.P."/>
            <person name="Bouck J."/>
            <person name="Flavell R.B."/>
            <person name="Feldmann K.A."/>
        </authorList>
    </citation>
    <scope>NUCLEOTIDE SEQUENCE</scope>
</reference>
<dbReference type="ExpressionAtlas" id="B6U5V8">
    <property type="expression patterns" value="baseline and differential"/>
</dbReference>